<protein>
    <submittedName>
        <fullName evidence="9">Putative Outer membrane protein</fullName>
    </submittedName>
</protein>
<evidence type="ECO:0000256" key="6">
    <source>
        <dbReference type="ARBA" id="ARBA00023136"/>
    </source>
</evidence>
<sequence length="438" mass="50306">MRKLLNVILLMALFSIAQAQQDTTSIILSLEKAQELAKTQNLELKNSKLDENKVNFQLKEAKSKLYPQIEAYSNFNYNYAIPKIILPGEIIGQTGMIPVEMGTKLDWSSGLKATQVIFNLSYFTSLKMSEKMTEISKLSYEKKEKELLNQISKIYFLAISTKMQISKLQKSIEDADKLIKITQSLNQQGFVRKIDVSKININKNNLLSQIDNLQLLHGQQKNLLKFLVGIKSDKNIELSDTTIFLAAYSKNEPNFDNKEDVLLLTKQLEVTELTKKSLKGLYVPSLALFWQHYYQSQRDKADFFKDTKNNFFKAGLVGLSLNIPLFDGFEKNSKIKQKDIEYQQISNNKELLLDNYSKQYRDALIQYETGIQTLKRAEENVKIAKDAYEIDLVSYKQGILSQSDILSSENNLIEAEINKINQLFLVKSAELELQQIEQ</sequence>
<feature type="signal peptide" evidence="8">
    <location>
        <begin position="1"/>
        <end position="19"/>
    </location>
</feature>
<evidence type="ECO:0000256" key="1">
    <source>
        <dbReference type="ARBA" id="ARBA00004442"/>
    </source>
</evidence>
<comment type="similarity">
    <text evidence="2">Belongs to the outer membrane factor (OMF) (TC 1.B.17) family.</text>
</comment>
<dbReference type="SUPFAM" id="SSF56954">
    <property type="entry name" value="Outer membrane efflux proteins (OEP)"/>
    <property type="match status" value="1"/>
</dbReference>
<evidence type="ECO:0000256" key="4">
    <source>
        <dbReference type="ARBA" id="ARBA00022452"/>
    </source>
</evidence>
<reference evidence="9" key="1">
    <citation type="submission" date="2018-07" db="EMBL/GenBank/DDBJ databases">
        <authorList>
            <consortium name="Genoscope - CEA"/>
            <person name="William W."/>
        </authorList>
    </citation>
    <scope>NUCLEOTIDE SEQUENCE</scope>
    <source>
        <strain evidence="9">IK1</strain>
    </source>
</reference>
<accession>A0A653AJK7</accession>
<dbReference type="Gene3D" id="1.20.1600.10">
    <property type="entry name" value="Outer membrane efflux proteins (OEP)"/>
    <property type="match status" value="1"/>
</dbReference>
<dbReference type="InterPro" id="IPR003423">
    <property type="entry name" value="OMP_efflux"/>
</dbReference>
<evidence type="ECO:0000256" key="3">
    <source>
        <dbReference type="ARBA" id="ARBA00022448"/>
    </source>
</evidence>
<evidence type="ECO:0000256" key="5">
    <source>
        <dbReference type="ARBA" id="ARBA00022692"/>
    </source>
</evidence>
<evidence type="ECO:0000313" key="9">
    <source>
        <dbReference type="EMBL" id="VBB48253.1"/>
    </source>
</evidence>
<keyword evidence="3" id="KW-0813">Transport</keyword>
<dbReference type="AlphaFoldDB" id="A0A653AJK7"/>
<dbReference type="Pfam" id="PF02321">
    <property type="entry name" value="OEP"/>
    <property type="match status" value="1"/>
</dbReference>
<name>A0A653AJK7_9BACT</name>
<dbReference type="PANTHER" id="PTHR30026">
    <property type="entry name" value="OUTER MEMBRANE PROTEIN TOLC"/>
    <property type="match status" value="1"/>
</dbReference>
<evidence type="ECO:0000256" key="2">
    <source>
        <dbReference type="ARBA" id="ARBA00007613"/>
    </source>
</evidence>
<dbReference type="EMBL" id="UPXZ01000039">
    <property type="protein sequence ID" value="VBB48253.1"/>
    <property type="molecule type" value="Genomic_DNA"/>
</dbReference>
<dbReference type="GO" id="GO:1990281">
    <property type="term" value="C:efflux pump complex"/>
    <property type="evidence" value="ECO:0007669"/>
    <property type="project" value="TreeGrafter"/>
</dbReference>
<comment type="subcellular location">
    <subcellularLocation>
        <location evidence="1">Cell outer membrane</location>
    </subcellularLocation>
</comment>
<organism evidence="9">
    <name type="scientific">uncultured Paludibacter sp</name>
    <dbReference type="NCBI Taxonomy" id="497635"/>
    <lineage>
        <taxon>Bacteria</taxon>
        <taxon>Pseudomonadati</taxon>
        <taxon>Bacteroidota</taxon>
        <taxon>Bacteroidia</taxon>
        <taxon>Bacteroidales</taxon>
        <taxon>Paludibacteraceae</taxon>
        <taxon>Paludibacter</taxon>
        <taxon>environmental samples</taxon>
    </lineage>
</organism>
<keyword evidence="4" id="KW-1134">Transmembrane beta strand</keyword>
<keyword evidence="8" id="KW-0732">Signal</keyword>
<dbReference type="GO" id="GO:0009279">
    <property type="term" value="C:cell outer membrane"/>
    <property type="evidence" value="ECO:0007669"/>
    <property type="project" value="UniProtKB-SubCell"/>
</dbReference>
<evidence type="ECO:0000256" key="7">
    <source>
        <dbReference type="ARBA" id="ARBA00023237"/>
    </source>
</evidence>
<keyword evidence="7" id="KW-0998">Cell outer membrane</keyword>
<evidence type="ECO:0000256" key="8">
    <source>
        <dbReference type="SAM" id="SignalP"/>
    </source>
</evidence>
<keyword evidence="5" id="KW-0812">Transmembrane</keyword>
<dbReference type="InterPro" id="IPR051906">
    <property type="entry name" value="TolC-like"/>
</dbReference>
<dbReference type="GO" id="GO:0015288">
    <property type="term" value="F:porin activity"/>
    <property type="evidence" value="ECO:0007669"/>
    <property type="project" value="TreeGrafter"/>
</dbReference>
<feature type="chain" id="PRO_5024877067" evidence="8">
    <location>
        <begin position="20"/>
        <end position="438"/>
    </location>
</feature>
<proteinExistence type="inferred from homology"/>
<gene>
    <name evidence="9" type="ORF">TRIP_D440271</name>
</gene>
<dbReference type="PANTHER" id="PTHR30026:SF20">
    <property type="entry name" value="OUTER MEMBRANE PROTEIN TOLC"/>
    <property type="match status" value="1"/>
</dbReference>
<keyword evidence="6" id="KW-0472">Membrane</keyword>
<dbReference type="GO" id="GO:0015562">
    <property type="term" value="F:efflux transmembrane transporter activity"/>
    <property type="evidence" value="ECO:0007669"/>
    <property type="project" value="InterPro"/>
</dbReference>